<proteinExistence type="predicted"/>
<evidence type="ECO:0008006" key="4">
    <source>
        <dbReference type="Google" id="ProtNLM"/>
    </source>
</evidence>
<gene>
    <name evidence="2" type="ORF">SAMN05216389_101124</name>
</gene>
<protein>
    <recommendedName>
        <fullName evidence="4">t-SNARE coiled-coil homology domain-containing protein</fullName>
    </recommendedName>
</protein>
<dbReference type="AlphaFoldDB" id="A0A1H9Y1W1"/>
<reference evidence="2 3" key="1">
    <citation type="submission" date="2016-10" db="EMBL/GenBank/DDBJ databases">
        <authorList>
            <person name="de Groot N.N."/>
        </authorList>
    </citation>
    <scope>NUCLEOTIDE SEQUENCE [LARGE SCALE GENOMIC DNA]</scope>
    <source>
        <strain evidence="2 3">IBRC-M 10780</strain>
    </source>
</reference>
<evidence type="ECO:0000256" key="1">
    <source>
        <dbReference type="SAM" id="Coils"/>
    </source>
</evidence>
<evidence type="ECO:0000313" key="3">
    <source>
        <dbReference type="Proteomes" id="UP000198618"/>
    </source>
</evidence>
<accession>A0A1H9Y1W1</accession>
<dbReference type="STRING" id="930131.SAMN05216389_101124"/>
<dbReference type="Gene3D" id="6.10.250.2540">
    <property type="match status" value="2"/>
</dbReference>
<evidence type="ECO:0000313" key="2">
    <source>
        <dbReference type="EMBL" id="SES62629.1"/>
    </source>
</evidence>
<feature type="coiled-coil region" evidence="1">
    <location>
        <begin position="46"/>
        <end position="80"/>
    </location>
</feature>
<sequence>MEQETMLKEILHALKIHSEKMDEKFAQIDNRFAQIDKRFEQIDEKFDQVDKRFEQIDKRFDQLERKVDGIRSDLSETQKTTNFLLGKFAHHEEKLLQLTEQQQ</sequence>
<dbReference type="Proteomes" id="UP000198618">
    <property type="component" value="Unassembled WGS sequence"/>
</dbReference>
<keyword evidence="1" id="KW-0175">Coiled coil</keyword>
<name>A0A1H9Y1W1_9BACI</name>
<dbReference type="EMBL" id="FOHE01000001">
    <property type="protein sequence ID" value="SES62629.1"/>
    <property type="molecule type" value="Genomic_DNA"/>
</dbReference>
<dbReference type="RefSeq" id="WP_090865741.1">
    <property type="nucleotide sequence ID" value="NZ_FOHE01000001.1"/>
</dbReference>
<keyword evidence="3" id="KW-1185">Reference proteome</keyword>
<organism evidence="2 3">
    <name type="scientific">Oceanobacillus limi</name>
    <dbReference type="NCBI Taxonomy" id="930131"/>
    <lineage>
        <taxon>Bacteria</taxon>
        <taxon>Bacillati</taxon>
        <taxon>Bacillota</taxon>
        <taxon>Bacilli</taxon>
        <taxon>Bacillales</taxon>
        <taxon>Bacillaceae</taxon>
        <taxon>Oceanobacillus</taxon>
    </lineage>
</organism>
<dbReference type="OrthoDB" id="2969457at2"/>
<dbReference type="SUPFAM" id="SSF57997">
    <property type="entry name" value="Tropomyosin"/>
    <property type="match status" value="1"/>
</dbReference>